<feature type="signal peptide" evidence="1">
    <location>
        <begin position="1"/>
        <end position="21"/>
    </location>
</feature>
<feature type="chain" id="PRO_5010713412" evidence="1">
    <location>
        <begin position="22"/>
        <end position="147"/>
    </location>
</feature>
<evidence type="ECO:0000313" key="3">
    <source>
        <dbReference type="Proteomes" id="UP000192330"/>
    </source>
</evidence>
<name>A0A1W2AZI0_9RHOB</name>
<organism evidence="2 3">
    <name type="scientific">Primorskyibacter flagellatus</name>
    <dbReference type="NCBI Taxonomy" id="1387277"/>
    <lineage>
        <taxon>Bacteria</taxon>
        <taxon>Pseudomonadati</taxon>
        <taxon>Pseudomonadota</taxon>
        <taxon>Alphaproteobacteria</taxon>
        <taxon>Rhodobacterales</taxon>
        <taxon>Roseobacteraceae</taxon>
        <taxon>Primorskyibacter</taxon>
    </lineage>
</organism>
<evidence type="ECO:0000313" key="2">
    <source>
        <dbReference type="EMBL" id="SMC66125.1"/>
    </source>
</evidence>
<dbReference type="RefSeq" id="WP_084351977.1">
    <property type="nucleotide sequence ID" value="NZ_FWYD01000003.1"/>
</dbReference>
<dbReference type="EMBL" id="FWYD01000003">
    <property type="protein sequence ID" value="SMC66125.1"/>
    <property type="molecule type" value="Genomic_DNA"/>
</dbReference>
<evidence type="ECO:0000256" key="1">
    <source>
        <dbReference type="SAM" id="SignalP"/>
    </source>
</evidence>
<proteinExistence type="predicted"/>
<dbReference type="Proteomes" id="UP000192330">
    <property type="component" value="Unassembled WGS sequence"/>
</dbReference>
<sequence length="147" mass="15887">MKHLMLATALTAATISGAAFAQEALENQIETFAPNINYEALSEDARLQIANVINGSGSFSEKQSTVTALALQENAMEEGSMMEDNPYVFYMSDEQYTTFANDLKGFEPSADPANLSNDTRLRLMAAMYGSGSHSDKASLVKSILLDS</sequence>
<keyword evidence="1" id="KW-0732">Signal</keyword>
<reference evidence="2 3" key="1">
    <citation type="submission" date="2017-04" db="EMBL/GenBank/DDBJ databases">
        <authorList>
            <person name="Afonso C.L."/>
            <person name="Miller P.J."/>
            <person name="Scott M.A."/>
            <person name="Spackman E."/>
            <person name="Goraichik I."/>
            <person name="Dimitrov K.M."/>
            <person name="Suarez D.L."/>
            <person name="Swayne D.E."/>
        </authorList>
    </citation>
    <scope>NUCLEOTIDE SEQUENCE [LARGE SCALE GENOMIC DNA]</scope>
    <source>
        <strain evidence="2 3">CGMCC 1.12644</strain>
    </source>
</reference>
<dbReference type="OrthoDB" id="7856954at2"/>
<dbReference type="AlphaFoldDB" id="A0A1W2AZI0"/>
<protein>
    <submittedName>
        <fullName evidence="2">Uncharacterized protein</fullName>
    </submittedName>
</protein>
<accession>A0A1W2AZI0</accession>
<keyword evidence="3" id="KW-1185">Reference proteome</keyword>
<gene>
    <name evidence="2" type="ORF">SAMN06295998_103422</name>
</gene>